<name>A0A1M6IAW6_9BRAD</name>
<dbReference type="Proteomes" id="UP000189935">
    <property type="component" value="Chromosome I"/>
</dbReference>
<gene>
    <name evidence="1" type="ORF">SAMN05444159_0286</name>
</gene>
<sequence>MMSASAEEPLIDTAGRLAFMRQHMRPYWFSSEAGGIYLATSGDVDANARIFNEFLRRVPETAAATEMRDRWAILQNLMVDDLTRFFATAKLPPGQYELDNYHLAEAVDGKLAFDMHGHAPIELPPSRLISFVVTNEHLRLIPRMNTRMWQNLVEIMDAKRPYGDMSNYYVDIADALGESPLPRDHDNQLQLTRTQEDRYLDLHRSMLFAVQAFWLHAR</sequence>
<evidence type="ECO:0000313" key="2">
    <source>
        <dbReference type="Proteomes" id="UP000189935"/>
    </source>
</evidence>
<proteinExistence type="predicted"/>
<organism evidence="1 2">
    <name type="scientific">Bradyrhizobium lablabi</name>
    <dbReference type="NCBI Taxonomy" id="722472"/>
    <lineage>
        <taxon>Bacteria</taxon>
        <taxon>Pseudomonadati</taxon>
        <taxon>Pseudomonadota</taxon>
        <taxon>Alphaproteobacteria</taxon>
        <taxon>Hyphomicrobiales</taxon>
        <taxon>Nitrobacteraceae</taxon>
        <taxon>Bradyrhizobium</taxon>
    </lineage>
</organism>
<evidence type="ECO:0000313" key="1">
    <source>
        <dbReference type="EMBL" id="SHJ31619.1"/>
    </source>
</evidence>
<accession>A0A1M6IAW6</accession>
<dbReference type="AlphaFoldDB" id="A0A1M6IAW6"/>
<protein>
    <submittedName>
        <fullName evidence="1">Uncharacterized protein</fullName>
    </submittedName>
</protein>
<reference evidence="1 2" key="1">
    <citation type="submission" date="2016-11" db="EMBL/GenBank/DDBJ databases">
        <authorList>
            <person name="Jaros S."/>
            <person name="Januszkiewicz K."/>
            <person name="Wedrychowicz H."/>
        </authorList>
    </citation>
    <scope>NUCLEOTIDE SEQUENCE [LARGE SCALE GENOMIC DNA]</scope>
    <source>
        <strain evidence="1 2">GAS499</strain>
    </source>
</reference>
<dbReference type="EMBL" id="LT670844">
    <property type="protein sequence ID" value="SHJ31619.1"/>
    <property type="molecule type" value="Genomic_DNA"/>
</dbReference>